<accession>A0AAE4R729</accession>
<organism evidence="3 5">
    <name type="scientific">Gordonia amicalis</name>
    <dbReference type="NCBI Taxonomy" id="89053"/>
    <lineage>
        <taxon>Bacteria</taxon>
        <taxon>Bacillati</taxon>
        <taxon>Actinomycetota</taxon>
        <taxon>Actinomycetes</taxon>
        <taxon>Mycobacteriales</taxon>
        <taxon>Gordoniaceae</taxon>
        <taxon>Gordonia</taxon>
    </lineage>
</organism>
<dbReference type="Proteomes" id="UP001185779">
    <property type="component" value="Unassembled WGS sequence"/>
</dbReference>
<gene>
    <name evidence="2" type="ORF">R3P94_09010</name>
    <name evidence="3" type="ORF">R3Q15_20500</name>
</gene>
<dbReference type="PROSITE" id="PS00430">
    <property type="entry name" value="TONB_DEPENDENT_REC_1"/>
    <property type="match status" value="1"/>
</dbReference>
<dbReference type="EMBL" id="JAWLKI010000008">
    <property type="protein sequence ID" value="MDV6307464.1"/>
    <property type="molecule type" value="Genomic_DNA"/>
</dbReference>
<comment type="caution">
    <text evidence="3">The sequence shown here is derived from an EMBL/GenBank/DDBJ whole genome shotgun (WGS) entry which is preliminary data.</text>
</comment>
<evidence type="ECO:0000313" key="3">
    <source>
        <dbReference type="EMBL" id="MDV6314234.1"/>
    </source>
</evidence>
<proteinExistence type="predicted"/>
<name>A0AAE4R729_9ACTN</name>
<dbReference type="Proteomes" id="UP001185922">
    <property type="component" value="Unassembled WGS sequence"/>
</dbReference>
<evidence type="ECO:0000313" key="4">
    <source>
        <dbReference type="Proteomes" id="UP001185779"/>
    </source>
</evidence>
<reference evidence="3 4" key="1">
    <citation type="submission" date="2023-10" db="EMBL/GenBank/DDBJ databases">
        <title>Development of a sustainable strategy for remediation of hydrocarbon-contaminated territories based on the waste exchange concept.</title>
        <authorList>
            <person name="Krivoruchko A."/>
        </authorList>
    </citation>
    <scope>NUCLEOTIDE SEQUENCE</scope>
    <source>
        <strain evidence="2 4">IEGM 1266</strain>
        <strain evidence="3">IEGM 1279</strain>
    </source>
</reference>
<sequence>MSAARCRGSLHRPPRHATSAFGRIRPEPHRTTTRIATLSVGPSAILSGSAAAWWHGIVDDRPETITVTAPRGRHGPPVKGVRILNRSLADADVLIRGDLRVTGIALSALEGGVELGAEVIDSVLQQRRTTGWTVLNSTWADLTERADHVASSIRQALSVAA</sequence>
<evidence type="ECO:0000256" key="1">
    <source>
        <dbReference type="SAM" id="MobiDB-lite"/>
    </source>
</evidence>
<dbReference type="RefSeq" id="WP_024498673.1">
    <property type="nucleotide sequence ID" value="NZ_CP096596.1"/>
</dbReference>
<evidence type="ECO:0000313" key="5">
    <source>
        <dbReference type="Proteomes" id="UP001185922"/>
    </source>
</evidence>
<evidence type="ECO:0000313" key="2">
    <source>
        <dbReference type="EMBL" id="MDV6307464.1"/>
    </source>
</evidence>
<protein>
    <submittedName>
        <fullName evidence="3">Uncharacterized protein</fullName>
    </submittedName>
</protein>
<feature type="region of interest" description="Disordered" evidence="1">
    <location>
        <begin position="1"/>
        <end position="21"/>
    </location>
</feature>
<keyword evidence="4" id="KW-1185">Reference proteome</keyword>
<dbReference type="AlphaFoldDB" id="A0AAE4R729"/>
<dbReference type="EMBL" id="JAWLKH010000029">
    <property type="protein sequence ID" value="MDV6314234.1"/>
    <property type="molecule type" value="Genomic_DNA"/>
</dbReference>
<dbReference type="InterPro" id="IPR010916">
    <property type="entry name" value="TonB_box_CS"/>
</dbReference>